<dbReference type="InterPro" id="IPR043166">
    <property type="entry name" value="LarA-like_C"/>
</dbReference>
<reference evidence="2 3" key="1">
    <citation type="journal article" date="2012" name="Genome Biol. Evol.">
        <title>Genome Sequence of the Mesophilic Thermotogales Bacterium Mesotoga prima MesG1.Ag.4.2 Reveals the Largest Thermotogales Genome To Date.</title>
        <authorList>
            <person name="Zhaxybayeva O."/>
            <person name="Swithers K.S."/>
            <person name="Foght J."/>
            <person name="Green A.G."/>
            <person name="Bruce D."/>
            <person name="Detter C."/>
            <person name="Han S."/>
            <person name="Teshima H."/>
            <person name="Han J."/>
            <person name="Woyke T."/>
            <person name="Pitluck S."/>
            <person name="Nolan M."/>
            <person name="Ivanova N."/>
            <person name="Pati A."/>
            <person name="Land M.L."/>
            <person name="Dlutek M."/>
            <person name="Doolittle W.F."/>
            <person name="Noll K.M."/>
            <person name="Nesbo C.L."/>
        </authorList>
    </citation>
    <scope>NUCLEOTIDE SEQUENCE [LARGE SCALE GENOMIC DNA]</scope>
    <source>
        <strain evidence="3">mesG1.Ag.4.2</strain>
    </source>
</reference>
<dbReference type="Gene3D" id="3.40.50.11440">
    <property type="match status" value="1"/>
</dbReference>
<evidence type="ECO:0000313" key="2">
    <source>
        <dbReference type="EMBL" id="AFK08285.1"/>
    </source>
</evidence>
<accession>I2F8N2</accession>
<dbReference type="Gene3D" id="3.90.226.30">
    <property type="match status" value="1"/>
</dbReference>
<dbReference type="STRING" id="660470.Theba_2686"/>
<protein>
    <recommendedName>
        <fullName evidence="1">LarA-like N-terminal domain-containing protein</fullName>
    </recommendedName>
</protein>
<evidence type="ECO:0000313" key="3">
    <source>
        <dbReference type="Proteomes" id="UP000002881"/>
    </source>
</evidence>
<proteinExistence type="predicted"/>
<keyword evidence="3" id="KW-1185">Reference proteome</keyword>
<dbReference type="AlphaFoldDB" id="I2F8N2"/>
<dbReference type="HOGENOM" id="CLU_050189_0_0_0"/>
<dbReference type="RefSeq" id="WP_014731980.1">
    <property type="nucleotide sequence ID" value="NC_017934.1"/>
</dbReference>
<dbReference type="GeneID" id="87108385"/>
<dbReference type="Proteomes" id="UP000002881">
    <property type="component" value="Chromosome"/>
</dbReference>
<name>I2F8N2_9BACT</name>
<organism evidence="2 3">
    <name type="scientific">Mesotoga prima MesG1.Ag.4.2</name>
    <dbReference type="NCBI Taxonomy" id="660470"/>
    <lineage>
        <taxon>Bacteria</taxon>
        <taxon>Thermotogati</taxon>
        <taxon>Thermotogota</taxon>
        <taxon>Thermotogae</taxon>
        <taxon>Kosmotogales</taxon>
        <taxon>Kosmotogaceae</taxon>
        <taxon>Mesotoga</taxon>
    </lineage>
</organism>
<feature type="domain" description="LarA-like N-terminal" evidence="1">
    <location>
        <begin position="15"/>
        <end position="203"/>
    </location>
</feature>
<gene>
    <name evidence="2" type="ORF">Theba_2686</name>
</gene>
<dbReference type="InterPro" id="IPR018657">
    <property type="entry name" value="LarA-like_N"/>
</dbReference>
<dbReference type="InterPro" id="IPR048068">
    <property type="entry name" value="LarA-like"/>
</dbReference>
<evidence type="ECO:0000259" key="1">
    <source>
        <dbReference type="Pfam" id="PF09861"/>
    </source>
</evidence>
<dbReference type="KEGG" id="mpg:Theba_2686"/>
<sequence precursor="true">MEFSLDYREGRRVKLEVPAGQVILPAISAEPAEAGSSLTESISMPIGTAPLTSLAESAKSIVFIVEDHTRHSPVLETLDLLRKLFESRGISWDKVSLLIATGTHRQMKPEELQEKFGVFSSDTRIVQHKAEETAKMKDFGEFLEVPIQVNEAIEADLTVGIGSIVPHRFSGWSGGAKIVLPGVASYESVFKSHRMAILKSKADVGVFENEFRELIDETGSRVGLDFIINFYYDINGSTAGTVAGNHVLALRKGVELARKQLLRQYRERTDVTVISSFPSVTDFWQCGKALYTSDLITKDGGDIVMVSSLDEGFGDHPLFASLLKLEENEILEKLDMITTEDPLAYVAAYAVRKVLQKKKVHIVSDTKFAEEFDELGLRVNPDIQSVVDRLICPGKSVSVLQNSLVLPEITTEEV</sequence>
<dbReference type="Pfam" id="PF09861">
    <property type="entry name" value="Lar_N"/>
    <property type="match status" value="1"/>
</dbReference>
<dbReference type="GO" id="GO:0050043">
    <property type="term" value="F:lactate racemase activity"/>
    <property type="evidence" value="ECO:0007669"/>
    <property type="project" value="InterPro"/>
</dbReference>
<dbReference type="PANTHER" id="PTHR33171">
    <property type="entry name" value="LAR_N DOMAIN-CONTAINING PROTEIN"/>
    <property type="match status" value="1"/>
</dbReference>
<dbReference type="EMBL" id="CP003532">
    <property type="protein sequence ID" value="AFK08285.1"/>
    <property type="molecule type" value="Genomic_DNA"/>
</dbReference>
<dbReference type="PANTHER" id="PTHR33171:SF17">
    <property type="entry name" value="LARA-LIKE N-TERMINAL DOMAIN-CONTAINING PROTEIN"/>
    <property type="match status" value="1"/>
</dbReference>
<dbReference type="eggNOG" id="COG3875">
    <property type="taxonomic scope" value="Bacteria"/>
</dbReference>